<protein>
    <recommendedName>
        <fullName evidence="5">ATR-interacting protein</fullName>
    </recommendedName>
</protein>
<sequence length="835" mass="93052">MHVSVVRALANGPIKARSNALGSGFSQSGEVLLQVCAFPWPHGPSSTLNERQSSKMFPTFERGALKKQHLSVMDFPPSKRLKGHRVPAEPDPFDDDIDFTQDDLEQIDSITSQAITGDGQSGGSKRAFASVFACADEQSRAPVRSSRKTFAIGDSSSSSSSHNNKEAQRKDLLADGHSSKDGEDLYYKQLEQQQADLKKKLKEVEDEILMKNGEIRVLRDSLKLANQEKEQQRQTQLALEKEKAHAQSEREKELSRKVQSLQSELHFKEAEMNEMKGKLQSVERGGKQPSTPARNIVHSPASRAFMTKENFSAEFSKRTSPIKKEHLLEDVKPAQSKHSHTEEPRSNRIVSADHQQEGCVLLKLLLQQPLDPSALGLCHLLSISPDALPNVLSQHAYVSPGSLATSSSSSTEFRSFHRPQARFHQLQSLAMSALTALALHHPEIVPHTSDAALQPARRSCPAAVHFLPLLTFHISTYCQSLESVESSAKASLHGSSLSGSSDSSLALSLEESLSGQEEFALAAMKVLYHIVCYSSEALEVVLCHLEDVNRPQGSKNLLSATEHLNGDTQTQLPLLRRILQLADPAFITAAGHREALVNTSLKTLGMLAERAQDNQLLRLRVVMSSQVLSKCLTLETSYRIVHLSVRFLSFIIYNEDMATKLCSHEYPCPFLKTFQYVTSRPDKSASEDVWSRLELEVIRLLTKLFTQKTGTWAALCESSCQCINEVVRTVVVLLHRQWLKTKGRGSHIVSNQSWKSPGLQLLREALMLLHWLLLKDSSFSEHCLDVLHMYDQVIPAIRDTFRLVPDLSESEELALEEICRSETEYVEDMDMETGS</sequence>
<evidence type="ECO:0000256" key="2">
    <source>
        <dbReference type="SAM" id="MobiDB-lite"/>
    </source>
</evidence>
<feature type="coiled-coil region" evidence="1">
    <location>
        <begin position="187"/>
        <end position="278"/>
    </location>
</feature>
<dbReference type="InterPro" id="IPR033349">
    <property type="entry name" value="ATRIP"/>
</dbReference>
<feature type="region of interest" description="Disordered" evidence="2">
    <location>
        <begin position="143"/>
        <end position="178"/>
    </location>
</feature>
<evidence type="ECO:0000313" key="3">
    <source>
        <dbReference type="EMBL" id="KAL1251596.1"/>
    </source>
</evidence>
<name>A0ABR3LHM5_9TELE</name>
<keyword evidence="1" id="KW-0175">Coiled coil</keyword>
<dbReference type="Proteomes" id="UP001558613">
    <property type="component" value="Unassembled WGS sequence"/>
</dbReference>
<keyword evidence="4" id="KW-1185">Reference proteome</keyword>
<dbReference type="PANTHER" id="PTHR28594:SF1">
    <property type="entry name" value="ATR-INTERACTING PROTEIN"/>
    <property type="match status" value="1"/>
</dbReference>
<evidence type="ECO:0008006" key="5">
    <source>
        <dbReference type="Google" id="ProtNLM"/>
    </source>
</evidence>
<dbReference type="EMBL" id="JAYMGO010000022">
    <property type="protein sequence ID" value="KAL1251596.1"/>
    <property type="molecule type" value="Genomic_DNA"/>
</dbReference>
<gene>
    <name evidence="3" type="ORF">QQF64_019392</name>
</gene>
<comment type="caution">
    <text evidence="3">The sequence shown here is derived from an EMBL/GenBank/DDBJ whole genome shotgun (WGS) entry which is preliminary data.</text>
</comment>
<evidence type="ECO:0000313" key="4">
    <source>
        <dbReference type="Proteomes" id="UP001558613"/>
    </source>
</evidence>
<organism evidence="3 4">
    <name type="scientific">Cirrhinus molitorella</name>
    <name type="common">mud carp</name>
    <dbReference type="NCBI Taxonomy" id="172907"/>
    <lineage>
        <taxon>Eukaryota</taxon>
        <taxon>Metazoa</taxon>
        <taxon>Chordata</taxon>
        <taxon>Craniata</taxon>
        <taxon>Vertebrata</taxon>
        <taxon>Euteleostomi</taxon>
        <taxon>Actinopterygii</taxon>
        <taxon>Neopterygii</taxon>
        <taxon>Teleostei</taxon>
        <taxon>Ostariophysi</taxon>
        <taxon>Cypriniformes</taxon>
        <taxon>Cyprinidae</taxon>
        <taxon>Labeoninae</taxon>
        <taxon>Labeonini</taxon>
        <taxon>Cirrhinus</taxon>
    </lineage>
</organism>
<dbReference type="PANTHER" id="PTHR28594">
    <property type="entry name" value="ATR-INTERACTING PROTEIN"/>
    <property type="match status" value="1"/>
</dbReference>
<reference evidence="3 4" key="1">
    <citation type="submission" date="2023-09" db="EMBL/GenBank/DDBJ databases">
        <authorList>
            <person name="Wang M."/>
        </authorList>
    </citation>
    <scope>NUCLEOTIDE SEQUENCE [LARGE SCALE GENOMIC DNA]</scope>
    <source>
        <strain evidence="3">GT-2023</strain>
        <tissue evidence="3">Liver</tissue>
    </source>
</reference>
<feature type="compositionally biased region" description="Basic and acidic residues" evidence="2">
    <location>
        <begin position="163"/>
        <end position="178"/>
    </location>
</feature>
<accession>A0ABR3LHM5</accession>
<evidence type="ECO:0000256" key="1">
    <source>
        <dbReference type="SAM" id="Coils"/>
    </source>
</evidence>
<proteinExistence type="predicted"/>